<evidence type="ECO:0000256" key="9">
    <source>
        <dbReference type="PROSITE-ProRule" id="PRU00076"/>
    </source>
</evidence>
<evidence type="ECO:0000256" key="10">
    <source>
        <dbReference type="SAM" id="MobiDB-lite"/>
    </source>
</evidence>
<evidence type="ECO:0000259" key="13">
    <source>
        <dbReference type="PROSITE" id="PS50214"/>
    </source>
</evidence>
<organism evidence="15 16">
    <name type="scientific">Marmota monax</name>
    <name type="common">Woodchuck</name>
    <dbReference type="NCBI Taxonomy" id="9995"/>
    <lineage>
        <taxon>Eukaryota</taxon>
        <taxon>Metazoa</taxon>
        <taxon>Chordata</taxon>
        <taxon>Craniata</taxon>
        <taxon>Vertebrata</taxon>
        <taxon>Euteleostomi</taxon>
        <taxon>Mammalia</taxon>
        <taxon>Eutheria</taxon>
        <taxon>Euarchontoglires</taxon>
        <taxon>Glires</taxon>
        <taxon>Rodentia</taxon>
        <taxon>Sciuromorpha</taxon>
        <taxon>Sciuridae</taxon>
        <taxon>Xerinae</taxon>
        <taxon>Marmotini</taxon>
        <taxon>Marmota</taxon>
    </lineage>
</organism>
<dbReference type="Pfam" id="PF08516">
    <property type="entry name" value="ADAM_CR"/>
    <property type="match status" value="1"/>
</dbReference>
<dbReference type="InterPro" id="IPR001590">
    <property type="entry name" value="Peptidase_M12B"/>
</dbReference>
<dbReference type="PROSITE" id="PS50026">
    <property type="entry name" value="EGF_3"/>
    <property type="match status" value="1"/>
</dbReference>
<dbReference type="PANTHER" id="PTHR11905">
    <property type="entry name" value="ADAM A DISINTEGRIN AND METALLOPROTEASE DOMAIN"/>
    <property type="match status" value="1"/>
</dbReference>
<dbReference type="InterPro" id="IPR001762">
    <property type="entry name" value="Disintegrin_dom"/>
</dbReference>
<dbReference type="InterPro" id="IPR000742">
    <property type="entry name" value="EGF"/>
</dbReference>
<dbReference type="Pfam" id="PF01421">
    <property type="entry name" value="Reprolysin"/>
    <property type="match status" value="1"/>
</dbReference>
<feature type="region of interest" description="Disordered" evidence="10">
    <location>
        <begin position="442"/>
        <end position="464"/>
    </location>
</feature>
<evidence type="ECO:0000313" key="16">
    <source>
        <dbReference type="Proteomes" id="UP000662637"/>
    </source>
</evidence>
<comment type="subcellular location">
    <subcellularLocation>
        <location evidence="8">Endomembrane system</location>
        <topology evidence="8">Single-pass type I membrane protein</topology>
    </subcellularLocation>
</comment>
<protein>
    <submittedName>
        <fullName evidence="15">Disintegrin and metalloproteinase domain-containing protein 11</fullName>
    </submittedName>
</protein>
<comment type="caution">
    <text evidence="9">Lacks conserved residue(s) required for the propagation of feature annotation.</text>
</comment>
<dbReference type="PROSITE" id="PS50215">
    <property type="entry name" value="ADAM_MEPRO"/>
    <property type="match status" value="1"/>
</dbReference>
<comment type="caution">
    <text evidence="15">The sequence shown here is derived from an EMBL/GenBank/DDBJ whole genome shotgun (WGS) entry which is preliminary data.</text>
</comment>
<evidence type="ECO:0000256" key="11">
    <source>
        <dbReference type="SAM" id="Phobius"/>
    </source>
</evidence>
<dbReference type="Gene3D" id="3.40.390.10">
    <property type="entry name" value="Collagenase (Catalytic Domain)"/>
    <property type="match status" value="1"/>
</dbReference>
<keyword evidence="6 9" id="KW-1015">Disulfide bond</keyword>
<feature type="compositionally biased region" description="Low complexity" evidence="10">
    <location>
        <begin position="150"/>
        <end position="168"/>
    </location>
</feature>
<name>A0A834UTP9_MARMO</name>
<proteinExistence type="predicted"/>
<feature type="compositionally biased region" description="Gly residues" evidence="10">
    <location>
        <begin position="89"/>
        <end position="101"/>
    </location>
</feature>
<keyword evidence="3" id="KW-0732">Signal</keyword>
<dbReference type="Proteomes" id="UP000662637">
    <property type="component" value="Unassembled WGS sequence"/>
</dbReference>
<keyword evidence="1 9" id="KW-0245">EGF-like domain</keyword>
<evidence type="ECO:0000256" key="3">
    <source>
        <dbReference type="ARBA" id="ARBA00022729"/>
    </source>
</evidence>
<keyword evidence="5 11" id="KW-0472">Membrane</keyword>
<evidence type="ECO:0000256" key="8">
    <source>
        <dbReference type="ARBA" id="ARBA00046288"/>
    </source>
</evidence>
<dbReference type="GO" id="GO:0007229">
    <property type="term" value="P:integrin-mediated signaling pathway"/>
    <property type="evidence" value="ECO:0007669"/>
    <property type="project" value="UniProtKB-KW"/>
</dbReference>
<dbReference type="InterPro" id="IPR034027">
    <property type="entry name" value="Reprolysin_adamalysin"/>
</dbReference>
<dbReference type="PANTHER" id="PTHR11905:SF114">
    <property type="entry name" value="DISINTEGRIN AND METALLOPROTEINASE DOMAIN-CONTAINING PROTEIN 11"/>
    <property type="match status" value="1"/>
</dbReference>
<dbReference type="Gene3D" id="4.10.70.10">
    <property type="entry name" value="Disintegrin domain"/>
    <property type="match status" value="1"/>
</dbReference>
<dbReference type="GO" id="GO:0012505">
    <property type="term" value="C:endomembrane system"/>
    <property type="evidence" value="ECO:0007669"/>
    <property type="project" value="UniProtKB-SubCell"/>
</dbReference>
<dbReference type="CDD" id="cd04269">
    <property type="entry name" value="ZnMc_adamalysin_II_like"/>
    <property type="match status" value="1"/>
</dbReference>
<dbReference type="EMBL" id="WJEC01006520">
    <property type="protein sequence ID" value="KAF7472381.1"/>
    <property type="molecule type" value="Genomic_DNA"/>
</dbReference>
<dbReference type="PROSITE" id="PS50214">
    <property type="entry name" value="DISINTEGRIN_2"/>
    <property type="match status" value="1"/>
</dbReference>
<dbReference type="InterPro" id="IPR006586">
    <property type="entry name" value="ADAM_Cys-rich"/>
</dbReference>
<feature type="transmembrane region" description="Helical" evidence="11">
    <location>
        <begin position="1087"/>
        <end position="1110"/>
    </location>
</feature>
<reference evidence="15" key="1">
    <citation type="submission" date="2020-08" db="EMBL/GenBank/DDBJ databases">
        <authorList>
            <person name="Shumante A."/>
            <person name="Zimin A.V."/>
            <person name="Puiu D."/>
            <person name="Salzberg S.L."/>
        </authorList>
    </citation>
    <scope>NUCLEOTIDE SEQUENCE</scope>
    <source>
        <strain evidence="15">WC2-LM</strain>
        <tissue evidence="15">Liver</tissue>
    </source>
</reference>
<keyword evidence="4 11" id="KW-1133">Transmembrane helix</keyword>
<evidence type="ECO:0000256" key="7">
    <source>
        <dbReference type="ARBA" id="ARBA00023180"/>
    </source>
</evidence>
<dbReference type="GO" id="GO:0006508">
    <property type="term" value="P:proteolysis"/>
    <property type="evidence" value="ECO:0007669"/>
    <property type="project" value="InterPro"/>
</dbReference>
<dbReference type="FunFam" id="2.10.25.10:FF:000147">
    <property type="entry name" value="Disintegrin and metalloproteinase domain-containing protein 11"/>
    <property type="match status" value="1"/>
</dbReference>
<gene>
    <name evidence="15" type="ORF">GHT09_016661</name>
</gene>
<dbReference type="PROSITE" id="PS00022">
    <property type="entry name" value="EGF_1"/>
    <property type="match status" value="1"/>
</dbReference>
<evidence type="ECO:0000259" key="12">
    <source>
        <dbReference type="PROSITE" id="PS50026"/>
    </source>
</evidence>
<keyword evidence="15" id="KW-0401">Integrin</keyword>
<dbReference type="AlphaFoldDB" id="A0A834UTP9"/>
<dbReference type="Pfam" id="PF01562">
    <property type="entry name" value="Pep_M12B_propep"/>
    <property type="match status" value="1"/>
</dbReference>
<sequence>MAGVQHQWVKPGPAATPRHQSETRGPPLHPASFPLRIYGSSRILRQRVAEEGTEGEGVHSGRAPAEGAEEVSEATPGAAPLLSSRRGGRASGLGGGGGGRALGSRARRAALNPAPPPRRDGRGRSALSRRLPAAPALRTPAARSRPRPPAAGASRPRPASCSPPRRWQPQPPDPEDYERTMRRLRRRAIAALLLLLPLLPAPGLGARDPVGALRWRGSPQVGIVEAPEVTEPSRLVGESSGGEVRKQQLDTRVRQEPPGGPPVHLAQVSFVIPAFNSNFTLDLELNHHLLSSKYVERHFSREGITQHSTGAGDHCYYQGKLRDSPHSFAAISTCRGLHGVFSDGNLTYIVEPQEMAGPWGAPQGPLPHLIYRTPLLPAPLGCREPGCLFADPAHSAPPNRPRLRRKRQAGEGWDTLQWRLALSPAAVQTTPHTPSLPWLGHEAKHGGTDSKCPPTPQVRRGHPTVHSETKYVELIVINDHQLFEQMRQSVVLTSNFAKSVVNLADVIYKEQLNTRIVLVAMETWADGDKIQVQDDLLETLARLMVYRREGLPEPSDATHLFSGRTFQSTSSGAAYVGGICSLSRGGGVNEYGNMGAMAVTLAQTLGQNLGMMWNKHRSSAGDCKCPDIWLGCIMEDTGFYLPRKFSRCSIDEYNQFLQEGGGSCLFNKPLKLLDPPECGNGFVEAGEECDCGSVQVSGLWVRQMGPGRRRWARGRVGVGRIRTCPLPSATLGDPQECSRAGGNCCKKCTLTHDAMCSDGLCCRRCKVRKSDRAGPGPRRDRGTTSDKRRQGLGISTNERLGRGVRPPWTVESLALRGGMGYEPRGVSCREAVNECDIAETCTGDSSQVRPAKSSYGAPGKAAPTPIGLSALSPQCPPNLHKLDGYYCDHEQGRCYGGRCKTRDRQCQALWGHVAADRFCYEKLNVEGTERGNCGRKGSGWVQCNKQDVLCGFLLCVNISGAPRLGDLGGDISSVTFYHQGKELDCRGGHVQLADGSDLSYVEDGTACGPNMLCLDHRCLPASAFNFSTCPGSGERRICSHHGVCSNEGKCICQPDWTGKDCSIHNPLPTSPPTGETERYKGPSGTNIIIGSIAGAVLVAAIVLGGTGWGFK</sequence>
<evidence type="ECO:0000256" key="6">
    <source>
        <dbReference type="ARBA" id="ARBA00023157"/>
    </source>
</evidence>
<evidence type="ECO:0000313" key="15">
    <source>
        <dbReference type="EMBL" id="KAF7472381.1"/>
    </source>
</evidence>
<accession>A0A834UTP9</accession>
<dbReference type="FunFam" id="3.40.390.10:FF:000014">
    <property type="entry name" value="disintegrin and metalloproteinase domain-containing protein 11"/>
    <property type="match status" value="1"/>
</dbReference>
<evidence type="ECO:0000256" key="1">
    <source>
        <dbReference type="ARBA" id="ARBA00022536"/>
    </source>
</evidence>
<feature type="compositionally biased region" description="Low complexity" evidence="10">
    <location>
        <begin position="124"/>
        <end position="143"/>
    </location>
</feature>
<feature type="compositionally biased region" description="Basic and acidic residues" evidence="10">
    <location>
        <begin position="769"/>
        <end position="789"/>
    </location>
</feature>
<feature type="domain" description="EGF-like" evidence="12">
    <location>
        <begin position="1025"/>
        <end position="1062"/>
    </location>
</feature>
<dbReference type="Pfam" id="PF23106">
    <property type="entry name" value="EGF_Teneurin"/>
    <property type="match status" value="1"/>
</dbReference>
<evidence type="ECO:0000256" key="4">
    <source>
        <dbReference type="ARBA" id="ARBA00022989"/>
    </source>
</evidence>
<dbReference type="InterPro" id="IPR036436">
    <property type="entry name" value="Disintegrin_dom_sf"/>
</dbReference>
<feature type="domain" description="Peptidase M12B" evidence="14">
    <location>
        <begin position="470"/>
        <end position="669"/>
    </location>
</feature>
<feature type="disulfide bond" evidence="9">
    <location>
        <begin position="1052"/>
        <end position="1061"/>
    </location>
</feature>
<evidence type="ECO:0000259" key="14">
    <source>
        <dbReference type="PROSITE" id="PS50215"/>
    </source>
</evidence>
<dbReference type="InterPro" id="IPR002870">
    <property type="entry name" value="Peptidase_M12B_N"/>
</dbReference>
<feature type="region of interest" description="Disordered" evidence="10">
    <location>
        <begin position="769"/>
        <end position="803"/>
    </location>
</feature>
<keyword evidence="7" id="KW-0325">Glycoprotein</keyword>
<dbReference type="SMART" id="SM00608">
    <property type="entry name" value="ACR"/>
    <property type="match status" value="1"/>
</dbReference>
<dbReference type="SMART" id="SM00050">
    <property type="entry name" value="DISIN"/>
    <property type="match status" value="1"/>
</dbReference>
<feature type="region of interest" description="Disordered" evidence="10">
    <location>
        <begin position="1"/>
        <end position="177"/>
    </location>
</feature>
<evidence type="ECO:0000256" key="2">
    <source>
        <dbReference type="ARBA" id="ARBA00022692"/>
    </source>
</evidence>
<dbReference type="InterPro" id="IPR024079">
    <property type="entry name" value="MetalloPept_cat_dom_sf"/>
</dbReference>
<dbReference type="SUPFAM" id="SSF55486">
    <property type="entry name" value="Metalloproteases ('zincins'), catalytic domain"/>
    <property type="match status" value="1"/>
</dbReference>
<feature type="domain" description="Disintegrin" evidence="13">
    <location>
        <begin position="675"/>
        <end position="770"/>
    </location>
</feature>
<keyword evidence="2 11" id="KW-0812">Transmembrane</keyword>
<dbReference type="GO" id="GO:0004222">
    <property type="term" value="F:metalloendopeptidase activity"/>
    <property type="evidence" value="ECO:0007669"/>
    <property type="project" value="InterPro"/>
</dbReference>
<evidence type="ECO:0000256" key="5">
    <source>
        <dbReference type="ARBA" id="ARBA00023136"/>
    </source>
</evidence>
<feature type="transmembrane region" description="Helical" evidence="11">
    <location>
        <begin position="188"/>
        <end position="206"/>
    </location>
</feature>
<dbReference type="Gene3D" id="2.10.25.10">
    <property type="entry name" value="Laminin"/>
    <property type="match status" value="1"/>
</dbReference>